<dbReference type="InterPro" id="IPR008003">
    <property type="entry name" value="DUF739"/>
</dbReference>
<dbReference type="GO" id="GO:0003677">
    <property type="term" value="F:DNA binding"/>
    <property type="evidence" value="ECO:0007669"/>
    <property type="project" value="InterPro"/>
</dbReference>
<reference evidence="2 3" key="1">
    <citation type="journal article" date="2015" name="Genome Announc.">
        <title>Expanding the biotechnology potential of lactobacilli through comparative genomics of 213 strains and associated genera.</title>
        <authorList>
            <person name="Sun Z."/>
            <person name="Harris H.M."/>
            <person name="McCann A."/>
            <person name="Guo C."/>
            <person name="Argimon S."/>
            <person name="Zhang W."/>
            <person name="Yang X."/>
            <person name="Jeffery I.B."/>
            <person name="Cooney J.C."/>
            <person name="Kagawa T.F."/>
            <person name="Liu W."/>
            <person name="Song Y."/>
            <person name="Salvetti E."/>
            <person name="Wrobel A."/>
            <person name="Rasinkangas P."/>
            <person name="Parkhill J."/>
            <person name="Rea M.C."/>
            <person name="O'Sullivan O."/>
            <person name="Ritari J."/>
            <person name="Douillard F.P."/>
            <person name="Paul Ross R."/>
            <person name="Yang R."/>
            <person name="Briner A.E."/>
            <person name="Felis G.E."/>
            <person name="de Vos W.M."/>
            <person name="Barrangou R."/>
            <person name="Klaenhammer T.R."/>
            <person name="Caufield P.W."/>
            <person name="Cui Y."/>
            <person name="Zhang H."/>
            <person name="O'Toole P.W."/>
        </authorList>
    </citation>
    <scope>NUCLEOTIDE SEQUENCE [LARGE SCALE GENOMIC DNA]</scope>
    <source>
        <strain evidence="2 3">DSM 20003</strain>
    </source>
</reference>
<dbReference type="Gene3D" id="1.10.260.40">
    <property type="entry name" value="lambda repressor-like DNA-binding domains"/>
    <property type="match status" value="1"/>
</dbReference>
<comment type="caution">
    <text evidence="2">The sequence shown here is derived from an EMBL/GenBank/DDBJ whole genome shotgun (WGS) entry which is preliminary data.</text>
</comment>
<dbReference type="SUPFAM" id="SSF47413">
    <property type="entry name" value="lambda repressor-like DNA-binding domains"/>
    <property type="match status" value="1"/>
</dbReference>
<organism evidence="2 3">
    <name type="scientific">Loigolactobacillus bifermentans DSM 20003</name>
    <dbReference type="NCBI Taxonomy" id="1423726"/>
    <lineage>
        <taxon>Bacteria</taxon>
        <taxon>Bacillati</taxon>
        <taxon>Bacillota</taxon>
        <taxon>Bacilli</taxon>
        <taxon>Lactobacillales</taxon>
        <taxon>Lactobacillaceae</taxon>
        <taxon>Loigolactobacillus</taxon>
    </lineage>
</organism>
<dbReference type="InterPro" id="IPR010982">
    <property type="entry name" value="Lambda_DNA-bd_dom_sf"/>
</dbReference>
<name>A0A0R1H5E3_9LACO</name>
<dbReference type="AlphaFoldDB" id="A0A0R1H5E3"/>
<keyword evidence="3" id="KW-1185">Reference proteome</keyword>
<proteinExistence type="predicted"/>
<dbReference type="Pfam" id="PF05339">
    <property type="entry name" value="DUF739"/>
    <property type="match status" value="1"/>
</dbReference>
<evidence type="ECO:0000313" key="3">
    <source>
        <dbReference type="Proteomes" id="UP000051461"/>
    </source>
</evidence>
<dbReference type="InterPro" id="IPR001387">
    <property type="entry name" value="Cro/C1-type_HTH"/>
</dbReference>
<dbReference type="Proteomes" id="UP000051461">
    <property type="component" value="Unassembled WGS sequence"/>
</dbReference>
<dbReference type="PATRIC" id="fig|1423726.3.peg.2837"/>
<protein>
    <recommendedName>
        <fullName evidence="1">HTH cro/C1-type domain-containing protein</fullName>
    </recommendedName>
</protein>
<sequence length="75" mass="8531">MYDAMHENRYSQKSLANAINIGRTSMNLKLNNKADFTQSEISKIVRLLGISDDEVGDIFFKPIVRKTEPNIVRSS</sequence>
<feature type="domain" description="HTH cro/C1-type" evidence="1">
    <location>
        <begin position="1"/>
        <end position="55"/>
    </location>
</feature>
<dbReference type="EMBL" id="AZDA01000046">
    <property type="protein sequence ID" value="KRK39009.1"/>
    <property type="molecule type" value="Genomic_DNA"/>
</dbReference>
<evidence type="ECO:0000259" key="1">
    <source>
        <dbReference type="PROSITE" id="PS50943"/>
    </source>
</evidence>
<dbReference type="CDD" id="cd00093">
    <property type="entry name" value="HTH_XRE"/>
    <property type="match status" value="1"/>
</dbReference>
<evidence type="ECO:0000313" key="2">
    <source>
        <dbReference type="EMBL" id="KRK39009.1"/>
    </source>
</evidence>
<gene>
    <name evidence="2" type="ORF">FC07_GL002727</name>
</gene>
<dbReference type="PROSITE" id="PS50943">
    <property type="entry name" value="HTH_CROC1"/>
    <property type="match status" value="1"/>
</dbReference>
<accession>A0A0R1H5E3</accession>